<evidence type="ECO:0000313" key="2">
    <source>
        <dbReference type="Proteomes" id="UP000541154"/>
    </source>
</evidence>
<gene>
    <name evidence="1" type="ORF">ETB97_012143</name>
</gene>
<protein>
    <submittedName>
        <fullName evidence="1">Uncharacterized protein</fullName>
    </submittedName>
</protein>
<proteinExistence type="predicted"/>
<keyword evidence="2" id="KW-1185">Reference proteome</keyword>
<sequence>MGLSGGHGIVGTEPEWLEAVELFHKSMRKHDKPYSGFCLAKGDSFLKGKSHMSMCIVAGDTLKLALTPTGGNALCFYWILTIHAYRVGPVPFLSLINIEGDSNIPTQPSATRRSLSAVSESRAAGAASPLGVYSSLPISERPARGTTQSVTLICVADFSTRLWSLTALRQALSVGGSWEELPFLGSCGFALLNGRAALLFRRRGGLFCLRFEGFTVVRVAIVRASEGSCECMMLRRELAADQTGMRRISDQL</sequence>
<comment type="caution">
    <text evidence="1">The sequence shown here is derived from an EMBL/GenBank/DDBJ whole genome shotgun (WGS) entry which is preliminary data.</text>
</comment>
<organism evidence="1 2">
    <name type="scientific">Petromyces alliaceus</name>
    <name type="common">Aspergillus alliaceus</name>
    <dbReference type="NCBI Taxonomy" id="209559"/>
    <lineage>
        <taxon>Eukaryota</taxon>
        <taxon>Fungi</taxon>
        <taxon>Dikarya</taxon>
        <taxon>Ascomycota</taxon>
        <taxon>Pezizomycotina</taxon>
        <taxon>Eurotiomycetes</taxon>
        <taxon>Eurotiomycetidae</taxon>
        <taxon>Eurotiales</taxon>
        <taxon>Aspergillaceae</taxon>
        <taxon>Aspergillus</taxon>
        <taxon>Aspergillus subgen. Circumdati</taxon>
    </lineage>
</organism>
<dbReference type="EMBL" id="SPNV01000082">
    <property type="protein sequence ID" value="KAF5862078.1"/>
    <property type="molecule type" value="Genomic_DNA"/>
</dbReference>
<dbReference type="Proteomes" id="UP000541154">
    <property type="component" value="Unassembled WGS sequence"/>
</dbReference>
<reference evidence="1 2" key="1">
    <citation type="submission" date="2019-04" db="EMBL/GenBank/DDBJ databases">
        <title>Aspergillus burnettii sp. nov., novel species from soil in southeast Queensland.</title>
        <authorList>
            <person name="Gilchrist C.L.M."/>
            <person name="Pitt J.I."/>
            <person name="Lange L."/>
            <person name="Lacey H.J."/>
            <person name="Vuong D."/>
            <person name="Midgley D.J."/>
            <person name="Greenfield P."/>
            <person name="Bradbury M."/>
            <person name="Lacey E."/>
            <person name="Busk P.K."/>
            <person name="Pilgaard B."/>
            <person name="Chooi Y.H."/>
            <person name="Piggott A.M."/>
        </authorList>
    </citation>
    <scope>NUCLEOTIDE SEQUENCE [LARGE SCALE GENOMIC DNA]</scope>
    <source>
        <strain evidence="1 2">FRR 5400</strain>
    </source>
</reference>
<name>A0A8H6AA26_PETAA</name>
<evidence type="ECO:0000313" key="1">
    <source>
        <dbReference type="EMBL" id="KAF5862078.1"/>
    </source>
</evidence>
<dbReference type="AlphaFoldDB" id="A0A8H6AA26"/>
<accession>A0A8H6AA26</accession>